<evidence type="ECO:0000313" key="1">
    <source>
        <dbReference type="EMBL" id="CAO80523.1"/>
    </source>
</evidence>
<dbReference type="KEGG" id="caci:CLOAM0638"/>
<proteinExistence type="predicted"/>
<dbReference type="eggNOG" id="COG0726">
    <property type="taxonomic scope" value="Bacteria"/>
</dbReference>
<accession>B0VJS7</accession>
<dbReference type="EMBL" id="CU466930">
    <property type="protein sequence ID" value="CAO80523.1"/>
    <property type="molecule type" value="Genomic_DNA"/>
</dbReference>
<protein>
    <submittedName>
        <fullName evidence="1">Uncharacterized protein</fullName>
    </submittedName>
</protein>
<dbReference type="Gene3D" id="3.20.20.370">
    <property type="entry name" value="Glycoside hydrolase/deacetylase"/>
    <property type="match status" value="1"/>
</dbReference>
<dbReference type="RefSeq" id="WP_015424383.1">
    <property type="nucleotide sequence ID" value="NC_020449.1"/>
</dbReference>
<gene>
    <name evidence="1" type="ordered locus">CLOAM0638</name>
</gene>
<keyword evidence="2" id="KW-1185">Reference proteome</keyword>
<dbReference type="SUPFAM" id="SSF88713">
    <property type="entry name" value="Glycoside hydrolase/deacetylase"/>
    <property type="match status" value="1"/>
</dbReference>
<dbReference type="OrthoDB" id="8597776at2"/>
<dbReference type="AlphaFoldDB" id="B0VJS7"/>
<evidence type="ECO:0000313" key="2">
    <source>
        <dbReference type="Proteomes" id="UP000002019"/>
    </source>
</evidence>
<name>B0VJS7_CLOAI</name>
<reference evidence="1 2" key="1">
    <citation type="journal article" date="2008" name="J. Bacteriol.">
        <title>'Candidatus Cloacamonas acidaminovorans': genome sequence reconstruction provides a first glimpse of a new bacterial division.</title>
        <authorList>
            <person name="Pelletier E."/>
            <person name="Kreimeyer A."/>
            <person name="Bocs S."/>
            <person name="Rouy Z."/>
            <person name="Gyapay G."/>
            <person name="Chouari R."/>
            <person name="Riviere D."/>
            <person name="Ganesan A."/>
            <person name="Daegelen P."/>
            <person name="Sghir A."/>
            <person name="Cohen G.N."/>
            <person name="Medigue C."/>
            <person name="Weissenbach J."/>
            <person name="Le Paslier D."/>
        </authorList>
    </citation>
    <scope>NUCLEOTIDE SEQUENCE [LARGE SCALE GENOMIC DNA]</scope>
    <source>
        <strain evidence="2">Evry</strain>
    </source>
</reference>
<dbReference type="HOGENOM" id="CLU_491525_0_0_0"/>
<dbReference type="GO" id="GO:0005975">
    <property type="term" value="P:carbohydrate metabolic process"/>
    <property type="evidence" value="ECO:0007669"/>
    <property type="project" value="InterPro"/>
</dbReference>
<sequence>MISIVIDSKVTRWTREIKYVFGFIFQTLGYNFRFLEELEDLKANDILLVYGYTEPTPEELKSLAKHYITFFIPCDPDFFDAKAYSADRLRRCMREIKLLNITPVVSNRKFEYPAENYTESDISGGKINFDLVGNLFLHLSNLEESSDAGSMEKGFYPDSASAFYNYRETPIVDNLLWLMDSLIKEHCRAKNNCIVQKLYWPLAQQAAVLLSHSIDDLQKWDASSLILSIPDDLAMFFTFRWKQLAHTLTGKIQYLFTNYELNWNFDEFLKYEKDSNCRSTYFLATEANEEIDYSLEDPDLQEEIQKILHNGNDIGLLATADKLTQDDYLTRKQILLHLLGKEKLGIRQLNYKSNNTIRELQNKISPVFSQSTAFQSLPGYKNGMSLPWQPWVNGTKMDYWELPTIYRDEYLKINKHNYLQLEDAKHQLKKFFQNALRTHSIFSTDFTIASFSNISYMNKLYPYLLALIKSSNTYLTTAGELVDWWEKRNRVTINESEDQIGLMFPDDLDNFTLFLLGNPKIKEVAEMPAKVKGNQIQFSNIKADSIAVIVLEGK</sequence>
<organism evidence="1 2">
    <name type="scientific">Cloacimonas acidaminovorans (strain Evry)</name>
    <dbReference type="NCBI Taxonomy" id="459349"/>
    <lineage>
        <taxon>Bacteria</taxon>
        <taxon>Pseudomonadati</taxon>
        <taxon>Candidatus Cloacimonadota</taxon>
        <taxon>Candidatus Cloacimonadia</taxon>
        <taxon>Candidatus Cloacimonadales</taxon>
        <taxon>Candidatus Cloacimonadaceae</taxon>
        <taxon>Candidatus Cloacimonas</taxon>
    </lineage>
</organism>
<dbReference type="InterPro" id="IPR011330">
    <property type="entry name" value="Glyco_hydro/deAcase_b/a-brl"/>
</dbReference>
<dbReference type="Proteomes" id="UP000002019">
    <property type="component" value="Chromosome"/>
</dbReference>